<dbReference type="SUPFAM" id="SSF57850">
    <property type="entry name" value="RING/U-box"/>
    <property type="match status" value="1"/>
</dbReference>
<dbReference type="SMART" id="SM00184">
    <property type="entry name" value="RING"/>
    <property type="match status" value="1"/>
</dbReference>
<evidence type="ECO:0000259" key="9">
    <source>
        <dbReference type="PROSITE" id="PS50089"/>
    </source>
</evidence>
<dbReference type="InterPro" id="IPR001680">
    <property type="entry name" value="WD40_rpt"/>
</dbReference>
<feature type="repeat" description="WD" evidence="7">
    <location>
        <begin position="585"/>
        <end position="625"/>
    </location>
</feature>
<dbReference type="PROSITE" id="PS00518">
    <property type="entry name" value="ZF_RING_1"/>
    <property type="match status" value="1"/>
</dbReference>
<feature type="domain" description="RING-type" evidence="9">
    <location>
        <begin position="54"/>
        <end position="92"/>
    </location>
</feature>
<dbReference type="CDD" id="cd16504">
    <property type="entry name" value="RING-HC_COP1"/>
    <property type="match status" value="1"/>
</dbReference>
<reference evidence="10" key="1">
    <citation type="submission" date="2021-02" db="EMBL/GenBank/DDBJ databases">
        <authorList>
            <person name="Nowell W R."/>
        </authorList>
    </citation>
    <scope>NUCLEOTIDE SEQUENCE</scope>
</reference>
<dbReference type="Gene3D" id="3.30.40.10">
    <property type="entry name" value="Zinc/RING finger domain, C3HC4 (zinc finger)"/>
    <property type="match status" value="1"/>
</dbReference>
<keyword evidence="5" id="KW-0862">Zinc</keyword>
<dbReference type="PROSITE" id="PS00678">
    <property type="entry name" value="WD_REPEATS_1"/>
    <property type="match status" value="1"/>
</dbReference>
<evidence type="ECO:0000256" key="3">
    <source>
        <dbReference type="ARBA" id="ARBA00022737"/>
    </source>
</evidence>
<proteinExistence type="predicted"/>
<dbReference type="PROSITE" id="PS50294">
    <property type="entry name" value="WD_REPEATS_REGION"/>
    <property type="match status" value="1"/>
</dbReference>
<feature type="compositionally biased region" description="Polar residues" evidence="8">
    <location>
        <begin position="251"/>
        <end position="263"/>
    </location>
</feature>
<comment type="caution">
    <text evidence="10">The sequence shown here is derived from an EMBL/GenBank/DDBJ whole genome shotgun (WGS) entry which is preliminary data.</text>
</comment>
<dbReference type="InterPro" id="IPR013083">
    <property type="entry name" value="Znf_RING/FYVE/PHD"/>
</dbReference>
<dbReference type="Pfam" id="PF00400">
    <property type="entry name" value="WD40"/>
    <property type="match status" value="3"/>
</dbReference>
<name>A0A815LCR0_ADIRI</name>
<dbReference type="Proteomes" id="UP000663852">
    <property type="component" value="Unassembled WGS sequence"/>
</dbReference>
<dbReference type="InterPro" id="IPR017907">
    <property type="entry name" value="Znf_RING_CS"/>
</dbReference>
<dbReference type="InterPro" id="IPR015943">
    <property type="entry name" value="WD40/YVTN_repeat-like_dom_sf"/>
</dbReference>
<evidence type="ECO:0000313" key="10">
    <source>
        <dbReference type="EMBL" id="CAF1406279.1"/>
    </source>
</evidence>
<dbReference type="Pfam" id="PF13923">
    <property type="entry name" value="zf-C3HC4_2"/>
    <property type="match status" value="1"/>
</dbReference>
<gene>
    <name evidence="10" type="ORF">EDS130_LOCUS36380</name>
</gene>
<evidence type="ECO:0000256" key="5">
    <source>
        <dbReference type="ARBA" id="ARBA00022833"/>
    </source>
</evidence>
<organism evidence="10 11">
    <name type="scientific">Adineta ricciae</name>
    <name type="common">Rotifer</name>
    <dbReference type="NCBI Taxonomy" id="249248"/>
    <lineage>
        <taxon>Eukaryota</taxon>
        <taxon>Metazoa</taxon>
        <taxon>Spiralia</taxon>
        <taxon>Gnathifera</taxon>
        <taxon>Rotifera</taxon>
        <taxon>Eurotatoria</taxon>
        <taxon>Bdelloidea</taxon>
        <taxon>Adinetida</taxon>
        <taxon>Adinetidae</taxon>
        <taxon>Adineta</taxon>
    </lineage>
</organism>
<feature type="region of interest" description="Disordered" evidence="8">
    <location>
        <begin position="251"/>
        <end position="282"/>
    </location>
</feature>
<dbReference type="EMBL" id="CAJNOJ010000337">
    <property type="protein sequence ID" value="CAF1406279.1"/>
    <property type="molecule type" value="Genomic_DNA"/>
</dbReference>
<dbReference type="PROSITE" id="PS50089">
    <property type="entry name" value="ZF_RING_2"/>
    <property type="match status" value="1"/>
</dbReference>
<keyword evidence="3" id="KW-0677">Repeat</keyword>
<evidence type="ECO:0000256" key="2">
    <source>
        <dbReference type="ARBA" id="ARBA00022723"/>
    </source>
</evidence>
<feature type="repeat" description="WD" evidence="7">
    <location>
        <begin position="463"/>
        <end position="498"/>
    </location>
</feature>
<protein>
    <recommendedName>
        <fullName evidence="9">RING-type domain-containing protein</fullName>
    </recommendedName>
</protein>
<dbReference type="PANTHER" id="PTHR44080:SF1">
    <property type="entry name" value="E3 UBIQUITIN-PROTEIN LIGASE COP1"/>
    <property type="match status" value="1"/>
</dbReference>
<dbReference type="SMART" id="SM00320">
    <property type="entry name" value="WD40"/>
    <property type="match status" value="7"/>
</dbReference>
<dbReference type="PROSITE" id="PS50082">
    <property type="entry name" value="WD_REPEATS_2"/>
    <property type="match status" value="3"/>
</dbReference>
<feature type="region of interest" description="Disordered" evidence="8">
    <location>
        <begin position="209"/>
        <end position="234"/>
    </location>
</feature>
<dbReference type="InterPro" id="IPR019775">
    <property type="entry name" value="WD40_repeat_CS"/>
</dbReference>
<dbReference type="InterPro" id="IPR036322">
    <property type="entry name" value="WD40_repeat_dom_sf"/>
</dbReference>
<dbReference type="Gene3D" id="2.130.10.10">
    <property type="entry name" value="YVTN repeat-like/Quinoprotein amine dehydrogenase"/>
    <property type="match status" value="1"/>
</dbReference>
<dbReference type="OrthoDB" id="273771at2759"/>
<dbReference type="InterPro" id="IPR001841">
    <property type="entry name" value="Znf_RING"/>
</dbReference>
<feature type="compositionally biased region" description="Polar residues" evidence="8">
    <location>
        <begin position="209"/>
        <end position="227"/>
    </location>
</feature>
<dbReference type="AlphaFoldDB" id="A0A815LCR0"/>
<keyword evidence="1 7" id="KW-0853">WD repeat</keyword>
<evidence type="ECO:0000256" key="4">
    <source>
        <dbReference type="ARBA" id="ARBA00022771"/>
    </source>
</evidence>
<dbReference type="GO" id="GO:0061630">
    <property type="term" value="F:ubiquitin protein ligase activity"/>
    <property type="evidence" value="ECO:0007669"/>
    <property type="project" value="InterPro"/>
</dbReference>
<evidence type="ECO:0000256" key="8">
    <source>
        <dbReference type="SAM" id="MobiDB-lite"/>
    </source>
</evidence>
<sequence>MIAKTLKGLAVNEFYVENCKLINNYVGTPTTSNVSPKIEPSPSFNSNLEEDYNCPICFELISEAFVSKCGHSFCSKCLQRTVETIRRCPKCQLSLQPTDIFPNYTLNAIIEKYRQQRPLPQTFGKHGSIVEHISDMVTNIHALNTEDLDRLISVIRQHKEKIDSNSEYVHNRLLEVFLMHVHHERSGAIESLTKELNIVDQDLQQMNKRQKCSSTNVNIPTNSSSKQIPDDNPILSSNTTIDIKEELSSTSNHTTIGNDTVPTWTHPGGQDLHATPDMKTDKQQIATTTSLSSSVILPATTTTNSSTLIKTECLGSRIAPGAVVPEETNQQGSTNDEIENRTKIMMRFMDDLTNIYFSTRNSVRLSVENDGSCNGDSGLSTFRDNLAAVTKYSRCKSLATVNFVGENFAQASIVSSIEFDRDYEHFAVAGVSKKIKLYEYQSILDNTVDLHYPTKEVLCTAKLSCVSWNPYLRNYLASSDYDGFVTIWDMATAQKVRTFQEHEKRSWSVDFCSSDPKLLASCSDDCRVKIWSMHNDYSVTTIDAKSNVCCVKFKPDSQYNIVFGTADHNLYYFDLRNTREPCNLLKGHKKAVSYARFLSNNEIVSASTDSQLRLWRVTEGQCLRTYRGHINEKNFVGLAVSNGYIVCGSETNTVHLYQREISRPLLSYKFDEQTNGTVKTTATNPDRVKKDETGSEFVSAMCWSNRENILLTANSQGVVKFLYSVKLILVLFLLRRQQHILKYLCKTIYVYIC</sequence>
<evidence type="ECO:0000256" key="1">
    <source>
        <dbReference type="ARBA" id="ARBA00022574"/>
    </source>
</evidence>
<evidence type="ECO:0000313" key="11">
    <source>
        <dbReference type="Proteomes" id="UP000663852"/>
    </source>
</evidence>
<dbReference type="PANTHER" id="PTHR44080">
    <property type="entry name" value="E3 UBIQUITIN-PROTEIN LIGASE COP1"/>
    <property type="match status" value="1"/>
</dbReference>
<dbReference type="GO" id="GO:0043161">
    <property type="term" value="P:proteasome-mediated ubiquitin-dependent protein catabolic process"/>
    <property type="evidence" value="ECO:0007669"/>
    <property type="project" value="TreeGrafter"/>
</dbReference>
<dbReference type="SUPFAM" id="SSF50978">
    <property type="entry name" value="WD40 repeat-like"/>
    <property type="match status" value="1"/>
</dbReference>
<keyword evidence="4 6" id="KW-0863">Zinc-finger</keyword>
<dbReference type="InterPro" id="IPR042755">
    <property type="entry name" value="COP1"/>
</dbReference>
<keyword evidence="2" id="KW-0479">Metal-binding</keyword>
<evidence type="ECO:0000256" key="7">
    <source>
        <dbReference type="PROSITE-ProRule" id="PRU00221"/>
    </source>
</evidence>
<dbReference type="GO" id="GO:0008270">
    <property type="term" value="F:zinc ion binding"/>
    <property type="evidence" value="ECO:0007669"/>
    <property type="project" value="UniProtKB-KW"/>
</dbReference>
<accession>A0A815LCR0</accession>
<feature type="repeat" description="WD" evidence="7">
    <location>
        <begin position="499"/>
        <end position="541"/>
    </location>
</feature>
<evidence type="ECO:0000256" key="6">
    <source>
        <dbReference type="PROSITE-ProRule" id="PRU00175"/>
    </source>
</evidence>
<dbReference type="CDD" id="cd00200">
    <property type="entry name" value="WD40"/>
    <property type="match status" value="1"/>
</dbReference>